<gene>
    <name evidence="2" type="ORF">Mgra_00005119</name>
</gene>
<protein>
    <submittedName>
        <fullName evidence="2">Uncharacterized protein</fullName>
    </submittedName>
</protein>
<feature type="transmembrane region" description="Helical" evidence="1">
    <location>
        <begin position="160"/>
        <end position="185"/>
    </location>
</feature>
<accession>A0A8S9ZQI9</accession>
<keyword evidence="1" id="KW-0472">Membrane</keyword>
<feature type="transmembrane region" description="Helical" evidence="1">
    <location>
        <begin position="62"/>
        <end position="85"/>
    </location>
</feature>
<keyword evidence="3" id="KW-1185">Reference proteome</keyword>
<dbReference type="AlphaFoldDB" id="A0A8S9ZQI9"/>
<sequence length="186" mass="21475">MQLFNSLHKTFIILAMLVILFLFYFVDCTTLFSSEAEMEYRVKRADSSETSKKDFGLFYKSFAIISIALFLISFIFLIGVIFGAFCPRRVKEKTEGYKFENIPATSRGSEGINPLNNKYSSIVGEVFLISLNFSSFFVDVRQTFVPLLTKKRKIKINLKIFQNSNLLFVLILDIWSKGHLVIMWLS</sequence>
<evidence type="ECO:0000256" key="1">
    <source>
        <dbReference type="SAM" id="Phobius"/>
    </source>
</evidence>
<evidence type="ECO:0000313" key="3">
    <source>
        <dbReference type="Proteomes" id="UP000605970"/>
    </source>
</evidence>
<feature type="transmembrane region" description="Helical" evidence="1">
    <location>
        <begin position="12"/>
        <end position="32"/>
    </location>
</feature>
<dbReference type="Proteomes" id="UP000605970">
    <property type="component" value="Unassembled WGS sequence"/>
</dbReference>
<evidence type="ECO:0000313" key="2">
    <source>
        <dbReference type="EMBL" id="KAF7635442.1"/>
    </source>
</evidence>
<dbReference type="EMBL" id="JABEBT010000042">
    <property type="protein sequence ID" value="KAF7635442.1"/>
    <property type="molecule type" value="Genomic_DNA"/>
</dbReference>
<keyword evidence="1" id="KW-0812">Transmembrane</keyword>
<organism evidence="2 3">
    <name type="scientific">Meloidogyne graminicola</name>
    <dbReference type="NCBI Taxonomy" id="189291"/>
    <lineage>
        <taxon>Eukaryota</taxon>
        <taxon>Metazoa</taxon>
        <taxon>Ecdysozoa</taxon>
        <taxon>Nematoda</taxon>
        <taxon>Chromadorea</taxon>
        <taxon>Rhabditida</taxon>
        <taxon>Tylenchina</taxon>
        <taxon>Tylenchomorpha</taxon>
        <taxon>Tylenchoidea</taxon>
        <taxon>Meloidogynidae</taxon>
        <taxon>Meloidogyninae</taxon>
        <taxon>Meloidogyne</taxon>
    </lineage>
</organism>
<keyword evidence="1" id="KW-1133">Transmembrane helix</keyword>
<comment type="caution">
    <text evidence="2">The sequence shown here is derived from an EMBL/GenBank/DDBJ whole genome shotgun (WGS) entry which is preliminary data.</text>
</comment>
<reference evidence="2" key="1">
    <citation type="journal article" date="2020" name="Ecol. Evol.">
        <title>Genome structure and content of the rice root-knot nematode (Meloidogyne graminicola).</title>
        <authorList>
            <person name="Phan N.T."/>
            <person name="Danchin E.G.J."/>
            <person name="Klopp C."/>
            <person name="Perfus-Barbeoch L."/>
            <person name="Kozlowski D.K."/>
            <person name="Koutsovoulos G.D."/>
            <person name="Lopez-Roques C."/>
            <person name="Bouchez O."/>
            <person name="Zahm M."/>
            <person name="Besnard G."/>
            <person name="Bellafiore S."/>
        </authorList>
    </citation>
    <scope>NUCLEOTIDE SEQUENCE</scope>
    <source>
        <strain evidence="2">VN-18</strain>
    </source>
</reference>
<proteinExistence type="predicted"/>
<name>A0A8S9ZQI9_9BILA</name>